<comment type="caution">
    <text evidence="2">The sequence shown here is derived from an EMBL/GenBank/DDBJ whole genome shotgun (WGS) entry which is preliminary data.</text>
</comment>
<organism evidence="2 3">
    <name type="scientific">Agathobacter rectalis</name>
    <dbReference type="NCBI Taxonomy" id="39491"/>
    <lineage>
        <taxon>Bacteria</taxon>
        <taxon>Bacillati</taxon>
        <taxon>Bacillota</taxon>
        <taxon>Clostridia</taxon>
        <taxon>Lachnospirales</taxon>
        <taxon>Lachnospiraceae</taxon>
        <taxon>Agathobacter</taxon>
    </lineage>
</organism>
<keyword evidence="1" id="KW-1133">Transmembrane helix</keyword>
<name>A0A3E4WYG8_9FIRM</name>
<feature type="transmembrane region" description="Helical" evidence="1">
    <location>
        <begin position="57"/>
        <end position="78"/>
    </location>
</feature>
<feature type="transmembrane region" description="Helical" evidence="1">
    <location>
        <begin position="17"/>
        <end position="37"/>
    </location>
</feature>
<dbReference type="EMBL" id="QSTI01000018">
    <property type="protein sequence ID" value="RGM47232.1"/>
    <property type="molecule type" value="Genomic_DNA"/>
</dbReference>
<sequence>MEIANRLASSDESLNTIITYILVVTGIAIITVSLNCFNKIIKKSNDDTNTMTRNKLIFYVGIIIGVLLTIMYVLLFIIPTI</sequence>
<dbReference type="AlphaFoldDB" id="A0A3E4WYG8"/>
<keyword evidence="1" id="KW-0472">Membrane</keyword>
<dbReference type="Proteomes" id="UP000260717">
    <property type="component" value="Unassembled WGS sequence"/>
</dbReference>
<proteinExistence type="predicted"/>
<keyword evidence="1" id="KW-0812">Transmembrane</keyword>
<evidence type="ECO:0000313" key="2">
    <source>
        <dbReference type="EMBL" id="RGM47232.1"/>
    </source>
</evidence>
<protein>
    <submittedName>
        <fullName evidence="2">Uncharacterized protein</fullName>
    </submittedName>
</protein>
<reference evidence="2 3" key="1">
    <citation type="submission" date="2018-08" db="EMBL/GenBank/DDBJ databases">
        <title>A genome reference for cultivated species of the human gut microbiota.</title>
        <authorList>
            <person name="Zou Y."/>
            <person name="Xue W."/>
            <person name="Luo G."/>
        </authorList>
    </citation>
    <scope>NUCLEOTIDE SEQUENCE [LARGE SCALE GENOMIC DNA]</scope>
    <source>
        <strain evidence="2 3">OM08-12AT</strain>
    </source>
</reference>
<evidence type="ECO:0000256" key="1">
    <source>
        <dbReference type="SAM" id="Phobius"/>
    </source>
</evidence>
<gene>
    <name evidence="2" type="ORF">DXC13_11165</name>
</gene>
<accession>A0A3E4WYG8</accession>
<evidence type="ECO:0000313" key="3">
    <source>
        <dbReference type="Proteomes" id="UP000260717"/>
    </source>
</evidence>